<protein>
    <submittedName>
        <fullName evidence="3">Uncharacterized protein</fullName>
    </submittedName>
</protein>
<proteinExistence type="predicted"/>
<organism evidence="2 3">
    <name type="scientific">Romanomermis culicivorax</name>
    <name type="common">Nematode worm</name>
    <dbReference type="NCBI Taxonomy" id="13658"/>
    <lineage>
        <taxon>Eukaryota</taxon>
        <taxon>Metazoa</taxon>
        <taxon>Ecdysozoa</taxon>
        <taxon>Nematoda</taxon>
        <taxon>Enoplea</taxon>
        <taxon>Dorylaimia</taxon>
        <taxon>Mermithida</taxon>
        <taxon>Mermithoidea</taxon>
        <taxon>Mermithidae</taxon>
        <taxon>Romanomermis</taxon>
    </lineage>
</organism>
<dbReference type="Proteomes" id="UP000887565">
    <property type="component" value="Unplaced"/>
</dbReference>
<dbReference type="WBParaSite" id="nRc.2.0.1.t04069-RA">
    <property type="protein sequence ID" value="nRc.2.0.1.t04069-RA"/>
    <property type="gene ID" value="nRc.2.0.1.g04069"/>
</dbReference>
<reference evidence="3" key="1">
    <citation type="submission" date="2022-11" db="UniProtKB">
        <authorList>
            <consortium name="WormBaseParasite"/>
        </authorList>
    </citation>
    <scope>IDENTIFICATION</scope>
</reference>
<sequence length="105" mass="11760">MIESASQHHDMAMLSPDRGLLDPSSSICRLKENRETTADLRHQNRQETSGDKHDDPANNSGATVITSSGKIPRRQIIIPIDVPVYLANLEGQRKRQLYGYNNGMM</sequence>
<evidence type="ECO:0000313" key="3">
    <source>
        <dbReference type="WBParaSite" id="nRc.2.0.1.t04069-RA"/>
    </source>
</evidence>
<evidence type="ECO:0000256" key="1">
    <source>
        <dbReference type="SAM" id="MobiDB-lite"/>
    </source>
</evidence>
<feature type="region of interest" description="Disordered" evidence="1">
    <location>
        <begin position="1"/>
        <end position="68"/>
    </location>
</feature>
<feature type="compositionally biased region" description="Basic and acidic residues" evidence="1">
    <location>
        <begin position="1"/>
        <end position="11"/>
    </location>
</feature>
<accession>A0A915HQR9</accession>
<feature type="compositionally biased region" description="Polar residues" evidence="1">
    <location>
        <begin position="57"/>
        <end position="68"/>
    </location>
</feature>
<keyword evidence="2" id="KW-1185">Reference proteome</keyword>
<dbReference type="AlphaFoldDB" id="A0A915HQR9"/>
<name>A0A915HQR9_ROMCU</name>
<feature type="compositionally biased region" description="Basic and acidic residues" evidence="1">
    <location>
        <begin position="29"/>
        <end position="56"/>
    </location>
</feature>
<evidence type="ECO:0000313" key="2">
    <source>
        <dbReference type="Proteomes" id="UP000887565"/>
    </source>
</evidence>